<evidence type="ECO:0000313" key="1">
    <source>
        <dbReference type="EMBL" id="TCS78580.1"/>
    </source>
</evidence>
<accession>A0A4R3K6V7</accession>
<evidence type="ECO:0000313" key="2">
    <source>
        <dbReference type="Proteomes" id="UP000295726"/>
    </source>
</evidence>
<dbReference type="EMBL" id="SLZZ01000011">
    <property type="protein sequence ID" value="TCS78580.1"/>
    <property type="molecule type" value="Genomic_DNA"/>
</dbReference>
<gene>
    <name evidence="1" type="ORF">EDD59_111107</name>
</gene>
<dbReference type="NCBIfam" id="TIGR04482">
    <property type="entry name" value="D_pro_red_PrdD"/>
    <property type="match status" value="1"/>
</dbReference>
<organism evidence="1 2">
    <name type="scientific">Muricomes intestini</name>
    <dbReference type="NCBI Taxonomy" id="1796634"/>
    <lineage>
        <taxon>Bacteria</taxon>
        <taxon>Bacillati</taxon>
        <taxon>Bacillota</taxon>
        <taxon>Clostridia</taxon>
        <taxon>Lachnospirales</taxon>
        <taxon>Lachnospiraceae</taxon>
        <taxon>Muricomes</taxon>
    </lineage>
</organism>
<keyword evidence="2" id="KW-1185">Reference proteome</keyword>
<dbReference type="Proteomes" id="UP000295726">
    <property type="component" value="Unassembled WGS sequence"/>
</dbReference>
<reference evidence="1 2" key="1">
    <citation type="submission" date="2019-03" db="EMBL/GenBank/DDBJ databases">
        <title>Genomic Encyclopedia of Type Strains, Phase IV (KMG-IV): sequencing the most valuable type-strain genomes for metagenomic binning, comparative biology and taxonomic classification.</title>
        <authorList>
            <person name="Goeker M."/>
        </authorList>
    </citation>
    <scope>NUCLEOTIDE SEQUENCE [LARGE SCALE GENOMIC DNA]</scope>
    <source>
        <strain evidence="1 2">DSM 29489</strain>
    </source>
</reference>
<protein>
    <submittedName>
        <fullName evidence="1">D-proline reductase (Dithiol) PrdD</fullName>
    </submittedName>
</protein>
<proteinExistence type="predicted"/>
<name>A0A4R3K6V7_9FIRM</name>
<sequence>MEEKEKQLRRLVIKAFHISGVHMGTENNVTPDGVLSVNKDFGEGLLKEEPLIEDISIKIIEPGKHDFWTNTIMDIIPVSTKVLGKLGEGITHTLTGVYVMLTGVDTEGKQTHEFGSSEGTLKDQLYLNRAGTPSDQDYIISFDVTLKAGMGQERPGPMAAHRACDRFIQTYRDKLKKVKGDLCTERHEYYDVARPGKKKVLIIKQVAGQGAMYDTWLFPHEPSGVEGGRSIIDIENMPVLLTPNEYRDGIIRSMQ</sequence>
<dbReference type="AlphaFoldDB" id="A0A4R3K6V7"/>
<dbReference type="OrthoDB" id="3651437at2"/>
<dbReference type="InterPro" id="IPR031000">
    <property type="entry name" value="D_pro_red_PrdD"/>
</dbReference>
<comment type="caution">
    <text evidence="1">The sequence shown here is derived from an EMBL/GenBank/DDBJ whole genome shotgun (WGS) entry which is preliminary data.</text>
</comment>